<dbReference type="InterPro" id="IPR001173">
    <property type="entry name" value="Glyco_trans_2-like"/>
</dbReference>
<dbReference type="Gene3D" id="3.90.550.10">
    <property type="entry name" value="Spore Coat Polysaccharide Biosynthesis Protein SpsA, Chain A"/>
    <property type="match status" value="1"/>
</dbReference>
<protein>
    <submittedName>
        <fullName evidence="2">Glycosyltransferase</fullName>
    </submittedName>
</protein>
<keyword evidence="2" id="KW-0808">Transferase</keyword>
<dbReference type="AlphaFoldDB" id="A0A6I1MGT8"/>
<dbReference type="RefSeq" id="WP_152887353.1">
    <property type="nucleotide sequence ID" value="NZ_WHJC01000013.1"/>
</dbReference>
<organism evidence="2 3">
    <name type="scientific">Clostridium tarantellae</name>
    <dbReference type="NCBI Taxonomy" id="39493"/>
    <lineage>
        <taxon>Bacteria</taxon>
        <taxon>Bacillati</taxon>
        <taxon>Bacillota</taxon>
        <taxon>Clostridia</taxon>
        <taxon>Eubacteriales</taxon>
        <taxon>Clostridiaceae</taxon>
        <taxon>Clostridium</taxon>
    </lineage>
</organism>
<dbReference type="SUPFAM" id="SSF53448">
    <property type="entry name" value="Nucleotide-diphospho-sugar transferases"/>
    <property type="match status" value="1"/>
</dbReference>
<dbReference type="PANTHER" id="PTHR48090">
    <property type="entry name" value="UNDECAPRENYL-PHOSPHATE 4-DEOXY-4-FORMAMIDO-L-ARABINOSE TRANSFERASE-RELATED"/>
    <property type="match status" value="1"/>
</dbReference>
<dbReference type="OrthoDB" id="9810303at2"/>
<comment type="caution">
    <text evidence="2">The sequence shown here is derived from an EMBL/GenBank/DDBJ whole genome shotgun (WGS) entry which is preliminary data.</text>
</comment>
<dbReference type="CDD" id="cd04179">
    <property type="entry name" value="DPM_DPG-synthase_like"/>
    <property type="match status" value="1"/>
</dbReference>
<feature type="domain" description="Glycosyltransferase 2-like" evidence="1">
    <location>
        <begin position="6"/>
        <end position="162"/>
    </location>
</feature>
<name>A0A6I1MGT8_9CLOT</name>
<gene>
    <name evidence="2" type="ORF">GBZ86_02285</name>
</gene>
<dbReference type="Pfam" id="PF00535">
    <property type="entry name" value="Glycos_transf_2"/>
    <property type="match status" value="1"/>
</dbReference>
<accession>A0A6I1MGT8</accession>
<proteinExistence type="predicted"/>
<evidence type="ECO:0000313" key="3">
    <source>
        <dbReference type="Proteomes" id="UP000430345"/>
    </source>
</evidence>
<dbReference type="InterPro" id="IPR050256">
    <property type="entry name" value="Glycosyltransferase_2"/>
</dbReference>
<reference evidence="2 3" key="1">
    <citation type="submission" date="2019-10" db="EMBL/GenBank/DDBJ databases">
        <title>The Genome Sequence of Clostridium tarantellae Isolated from Fish Brain.</title>
        <authorList>
            <person name="Bano L."/>
            <person name="Kiel M."/>
            <person name="Sales G."/>
            <person name="Doxey A.C."/>
            <person name="Mansfield M.J."/>
            <person name="Schiavone M."/>
            <person name="Rossetto O."/>
            <person name="Pirazzini M."/>
            <person name="Dobrindt U."/>
            <person name="Montecucco C."/>
        </authorList>
    </citation>
    <scope>NUCLEOTIDE SEQUENCE [LARGE SCALE GENOMIC DNA]</scope>
    <source>
        <strain evidence="2 3">DSM 3997</strain>
    </source>
</reference>
<dbReference type="GO" id="GO:0016740">
    <property type="term" value="F:transferase activity"/>
    <property type="evidence" value="ECO:0007669"/>
    <property type="project" value="UniProtKB-KW"/>
</dbReference>
<keyword evidence="3" id="KW-1185">Reference proteome</keyword>
<sequence>MDKILLIIPCFNEEKNISKLIKRIREVNENFDILIVNDCSKDKTYEIARQMNVNILDLPCNLGIGGAVQAGYKYAYKKGYKYAIQVDGDGQHDPAYIYKLKEKLDEGYDLVIGSRFIKKEGFQSTFTRRMGIKFFYYLIKLLTRKNITDATSGFRLANKKVIKFFAENYPTDYPEPETIITLIKNGFKVEEVPVKMKEREKGESSISFLKSIYYMIKVTLAILFSYFTQIRSID</sequence>
<dbReference type="InterPro" id="IPR029044">
    <property type="entry name" value="Nucleotide-diphossugar_trans"/>
</dbReference>
<evidence type="ECO:0000313" key="2">
    <source>
        <dbReference type="EMBL" id="MPQ42585.1"/>
    </source>
</evidence>
<dbReference type="Proteomes" id="UP000430345">
    <property type="component" value="Unassembled WGS sequence"/>
</dbReference>
<evidence type="ECO:0000259" key="1">
    <source>
        <dbReference type="Pfam" id="PF00535"/>
    </source>
</evidence>
<dbReference type="EMBL" id="WHJC01000013">
    <property type="protein sequence ID" value="MPQ42585.1"/>
    <property type="molecule type" value="Genomic_DNA"/>
</dbReference>
<dbReference type="FunFam" id="3.90.550.10:FF:000123">
    <property type="entry name" value="Cell wall biosynthesis glycosyltransferase"/>
    <property type="match status" value="1"/>
</dbReference>